<gene>
    <name evidence="8" type="ORF">E5163_06705</name>
</gene>
<sequence>MRLHIIASAVIFGIGAAALAVSAEGDDRREETFRQLELFGDVLSRIEADYVTDPDKAELIEAAIEGMLSSLDPHSSYLDPDDFQDMQVSTSGEYGGLGMEITVRDDLITIVSPIADTPAERAGLESGDRILAVEGESLIGATTSEAVERIRGPEGEPVTLTIGREGQDAFDVTLVRDIIEVNPVVYRIEDESLPYLRVTTFNEHTTERAVEAIEDMSAAMGGRLPGLILDLRSNPGGLLEESVTLSDLFLDGGEVVSTRGRDPRNTQRYNARPGDMLNGAPIVVLINGGSASASEIVTGALQDRQRATVVGMTSFGKGSMQTIVPLRGGRDGALRLTTARYYTPAGRSIQATGILPDIAVSARRLDPEQPPRFTEADLRNALDNENGAAREEIAFEDIEQPPEDWAEDEDFQLHRAKEILGSMLETRSAQLQ</sequence>
<dbReference type="GO" id="GO:0008236">
    <property type="term" value="F:serine-type peptidase activity"/>
    <property type="evidence" value="ECO:0007669"/>
    <property type="project" value="UniProtKB-KW"/>
</dbReference>
<evidence type="ECO:0000313" key="9">
    <source>
        <dbReference type="Proteomes" id="UP000308054"/>
    </source>
</evidence>
<keyword evidence="2 5" id="KW-0645">Protease</keyword>
<dbReference type="SUPFAM" id="SSF50156">
    <property type="entry name" value="PDZ domain-like"/>
    <property type="match status" value="1"/>
</dbReference>
<dbReference type="InterPro" id="IPR001478">
    <property type="entry name" value="PDZ"/>
</dbReference>
<dbReference type="InterPro" id="IPR005151">
    <property type="entry name" value="Tail-specific_protease"/>
</dbReference>
<dbReference type="InterPro" id="IPR029045">
    <property type="entry name" value="ClpP/crotonase-like_dom_sf"/>
</dbReference>
<dbReference type="Pfam" id="PF17820">
    <property type="entry name" value="PDZ_6"/>
    <property type="match status" value="1"/>
</dbReference>
<dbReference type="SMART" id="SM00228">
    <property type="entry name" value="PDZ"/>
    <property type="match status" value="1"/>
</dbReference>
<dbReference type="InterPro" id="IPR004447">
    <property type="entry name" value="Peptidase_S41A"/>
</dbReference>
<dbReference type="GO" id="GO:0030288">
    <property type="term" value="C:outer membrane-bounded periplasmic space"/>
    <property type="evidence" value="ECO:0007669"/>
    <property type="project" value="TreeGrafter"/>
</dbReference>
<dbReference type="RefSeq" id="WP_135995363.1">
    <property type="nucleotide sequence ID" value="NZ_CP071057.1"/>
</dbReference>
<dbReference type="FunFam" id="2.30.42.10:FF:000063">
    <property type="entry name" value="Peptidase, S41 family"/>
    <property type="match status" value="1"/>
</dbReference>
<dbReference type="InterPro" id="IPR036034">
    <property type="entry name" value="PDZ_sf"/>
</dbReference>
<feature type="domain" description="PDZ" evidence="7">
    <location>
        <begin position="83"/>
        <end position="151"/>
    </location>
</feature>
<dbReference type="GO" id="GO:0004175">
    <property type="term" value="F:endopeptidase activity"/>
    <property type="evidence" value="ECO:0007669"/>
    <property type="project" value="TreeGrafter"/>
</dbReference>
<evidence type="ECO:0000256" key="2">
    <source>
        <dbReference type="ARBA" id="ARBA00022670"/>
    </source>
</evidence>
<dbReference type="AlphaFoldDB" id="A0A4S2H0B9"/>
<dbReference type="Gene3D" id="3.90.226.10">
    <property type="entry name" value="2-enoyl-CoA Hydratase, Chain A, domain 1"/>
    <property type="match status" value="1"/>
</dbReference>
<dbReference type="Pfam" id="PF03572">
    <property type="entry name" value="Peptidase_S41"/>
    <property type="match status" value="1"/>
</dbReference>
<dbReference type="FunFam" id="3.90.226.10:FF:000029">
    <property type="entry name" value="Peptidase, S41 family"/>
    <property type="match status" value="1"/>
</dbReference>
<accession>A0A4S2H0B9</accession>
<evidence type="ECO:0000256" key="5">
    <source>
        <dbReference type="RuleBase" id="RU004404"/>
    </source>
</evidence>
<dbReference type="PROSITE" id="PS50106">
    <property type="entry name" value="PDZ"/>
    <property type="match status" value="1"/>
</dbReference>
<organism evidence="8 9">
    <name type="scientific">Marinicauda algicola</name>
    <dbReference type="NCBI Taxonomy" id="2029849"/>
    <lineage>
        <taxon>Bacteria</taxon>
        <taxon>Pseudomonadati</taxon>
        <taxon>Pseudomonadota</taxon>
        <taxon>Alphaproteobacteria</taxon>
        <taxon>Maricaulales</taxon>
        <taxon>Maricaulaceae</taxon>
        <taxon>Marinicauda</taxon>
    </lineage>
</organism>
<dbReference type="PANTHER" id="PTHR32060:SF30">
    <property type="entry name" value="CARBOXY-TERMINAL PROCESSING PROTEASE CTPA"/>
    <property type="match status" value="1"/>
</dbReference>
<evidence type="ECO:0000256" key="6">
    <source>
        <dbReference type="SAM" id="SignalP"/>
    </source>
</evidence>
<protein>
    <submittedName>
        <fullName evidence="8">S41 family peptidase</fullName>
    </submittedName>
</protein>
<dbReference type="InterPro" id="IPR055210">
    <property type="entry name" value="CtpA/B_N"/>
</dbReference>
<dbReference type="SUPFAM" id="SSF52096">
    <property type="entry name" value="ClpP/crotonase"/>
    <property type="match status" value="1"/>
</dbReference>
<comment type="similarity">
    <text evidence="1 5">Belongs to the peptidase S41A family.</text>
</comment>
<keyword evidence="9" id="KW-1185">Reference proteome</keyword>
<dbReference type="Gene3D" id="2.30.42.10">
    <property type="match status" value="1"/>
</dbReference>
<feature type="chain" id="PRO_5020186677" evidence="6">
    <location>
        <begin position="23"/>
        <end position="432"/>
    </location>
</feature>
<evidence type="ECO:0000313" key="8">
    <source>
        <dbReference type="EMBL" id="TGY88823.1"/>
    </source>
</evidence>
<dbReference type="PANTHER" id="PTHR32060">
    <property type="entry name" value="TAIL-SPECIFIC PROTEASE"/>
    <property type="match status" value="1"/>
</dbReference>
<dbReference type="EMBL" id="SRXW01000002">
    <property type="protein sequence ID" value="TGY88823.1"/>
    <property type="molecule type" value="Genomic_DNA"/>
</dbReference>
<dbReference type="SMART" id="SM00245">
    <property type="entry name" value="TSPc"/>
    <property type="match status" value="1"/>
</dbReference>
<keyword evidence="4 5" id="KW-0720">Serine protease</keyword>
<dbReference type="Gene3D" id="3.30.750.44">
    <property type="match status" value="1"/>
</dbReference>
<evidence type="ECO:0000259" key="7">
    <source>
        <dbReference type="PROSITE" id="PS50106"/>
    </source>
</evidence>
<dbReference type="Proteomes" id="UP000308054">
    <property type="component" value="Unassembled WGS sequence"/>
</dbReference>
<name>A0A4S2H0B9_9PROT</name>
<dbReference type="NCBIfam" id="TIGR00225">
    <property type="entry name" value="prc"/>
    <property type="match status" value="1"/>
</dbReference>
<dbReference type="CDD" id="cd07560">
    <property type="entry name" value="Peptidase_S41_CPP"/>
    <property type="match status" value="1"/>
</dbReference>
<evidence type="ECO:0000256" key="4">
    <source>
        <dbReference type="ARBA" id="ARBA00022825"/>
    </source>
</evidence>
<dbReference type="GO" id="GO:0006508">
    <property type="term" value="P:proteolysis"/>
    <property type="evidence" value="ECO:0007669"/>
    <property type="project" value="UniProtKB-KW"/>
</dbReference>
<dbReference type="CDD" id="cd06782">
    <property type="entry name" value="cpPDZ_CPP-like"/>
    <property type="match status" value="1"/>
</dbReference>
<feature type="signal peptide" evidence="6">
    <location>
        <begin position="1"/>
        <end position="22"/>
    </location>
</feature>
<evidence type="ECO:0000256" key="1">
    <source>
        <dbReference type="ARBA" id="ARBA00009179"/>
    </source>
</evidence>
<dbReference type="OrthoDB" id="9812068at2"/>
<dbReference type="InterPro" id="IPR041489">
    <property type="entry name" value="PDZ_6"/>
</dbReference>
<proteinExistence type="inferred from homology"/>
<dbReference type="Pfam" id="PF22694">
    <property type="entry name" value="CtpB_N-like"/>
    <property type="match status" value="1"/>
</dbReference>
<evidence type="ECO:0000256" key="3">
    <source>
        <dbReference type="ARBA" id="ARBA00022801"/>
    </source>
</evidence>
<keyword evidence="3 5" id="KW-0378">Hydrolase</keyword>
<dbReference type="GO" id="GO:0007165">
    <property type="term" value="P:signal transduction"/>
    <property type="evidence" value="ECO:0007669"/>
    <property type="project" value="TreeGrafter"/>
</dbReference>
<keyword evidence="6" id="KW-0732">Signal</keyword>
<comment type="caution">
    <text evidence="8">The sequence shown here is derived from an EMBL/GenBank/DDBJ whole genome shotgun (WGS) entry which is preliminary data.</text>
</comment>
<reference evidence="8 9" key="1">
    <citation type="journal article" date="2017" name="Int. J. Syst. Evol. Microbiol.">
        <title>Marinicauda algicola sp. nov., isolated from a marine red alga Rhodosorus marinus.</title>
        <authorList>
            <person name="Jeong S.E."/>
            <person name="Jeon S.H."/>
            <person name="Chun B.H."/>
            <person name="Kim D.W."/>
            <person name="Jeon C.O."/>
        </authorList>
    </citation>
    <scope>NUCLEOTIDE SEQUENCE [LARGE SCALE GENOMIC DNA]</scope>
    <source>
        <strain evidence="8 9">JCM 31718</strain>
    </source>
</reference>